<dbReference type="PANTHER" id="PTHR11017:SF559">
    <property type="entry name" value="DISEASE RESISTANCE PROTEIN CHL1"/>
    <property type="match status" value="1"/>
</dbReference>
<protein>
    <submittedName>
        <fullName evidence="1">Uncharacterized protein</fullName>
    </submittedName>
</protein>
<dbReference type="AlphaFoldDB" id="A0A8J4RGB5"/>
<accession>A0A8J4RGB5</accession>
<comment type="caution">
    <text evidence="1">The sequence shown here is derived from an EMBL/GenBank/DDBJ whole genome shotgun (WGS) entry which is preliminary data.</text>
</comment>
<dbReference type="SUPFAM" id="SSF52058">
    <property type="entry name" value="L domain-like"/>
    <property type="match status" value="1"/>
</dbReference>
<evidence type="ECO:0000313" key="2">
    <source>
        <dbReference type="Proteomes" id="UP000737018"/>
    </source>
</evidence>
<dbReference type="Proteomes" id="UP000737018">
    <property type="component" value="Unassembled WGS sequence"/>
</dbReference>
<reference evidence="1" key="1">
    <citation type="submission" date="2020-03" db="EMBL/GenBank/DDBJ databases">
        <title>Castanea mollissima Vanexum genome sequencing.</title>
        <authorList>
            <person name="Staton M."/>
        </authorList>
    </citation>
    <scope>NUCLEOTIDE SEQUENCE</scope>
    <source>
        <tissue evidence="1">Leaf</tissue>
    </source>
</reference>
<evidence type="ECO:0000313" key="1">
    <source>
        <dbReference type="EMBL" id="KAF3967644.1"/>
    </source>
</evidence>
<dbReference type="EMBL" id="JRKL02000871">
    <property type="protein sequence ID" value="KAF3967644.1"/>
    <property type="molecule type" value="Genomic_DNA"/>
</dbReference>
<keyword evidence="2" id="KW-1185">Reference proteome</keyword>
<name>A0A8J4RGB5_9ROSI</name>
<dbReference type="Gene3D" id="3.80.10.10">
    <property type="entry name" value="Ribonuclease Inhibitor"/>
    <property type="match status" value="1"/>
</dbReference>
<dbReference type="InterPro" id="IPR044974">
    <property type="entry name" value="Disease_R_plants"/>
</dbReference>
<gene>
    <name evidence="1" type="ORF">CMV_008371</name>
</gene>
<dbReference type="PANTHER" id="PTHR11017">
    <property type="entry name" value="LEUCINE-RICH REPEAT-CONTAINING PROTEIN"/>
    <property type="match status" value="1"/>
</dbReference>
<proteinExistence type="predicted"/>
<organism evidence="1 2">
    <name type="scientific">Castanea mollissima</name>
    <name type="common">Chinese chestnut</name>
    <dbReference type="NCBI Taxonomy" id="60419"/>
    <lineage>
        <taxon>Eukaryota</taxon>
        <taxon>Viridiplantae</taxon>
        <taxon>Streptophyta</taxon>
        <taxon>Embryophyta</taxon>
        <taxon>Tracheophyta</taxon>
        <taxon>Spermatophyta</taxon>
        <taxon>Magnoliopsida</taxon>
        <taxon>eudicotyledons</taxon>
        <taxon>Gunneridae</taxon>
        <taxon>Pentapetalae</taxon>
        <taxon>rosids</taxon>
        <taxon>fabids</taxon>
        <taxon>Fagales</taxon>
        <taxon>Fagaceae</taxon>
        <taxon>Castanea</taxon>
    </lineage>
</organism>
<sequence>MEMEAIQGLVLQLGELHNSEKAHWNLEAFPKMPNLKLLIIHGVQFLHGPKHLSNNLRFLDWSEYPSKSLPSNFQPIELFELHLLHSKIERLWKETKYLDKLKLIKLNNSLNLIATPDFTGVPNLEKLVLNGCIKLPENDMISYALRMLLTAAHEEICKEFIGPYILGGFIFKIVIPGCEIPKWFTHQSVGNTDSNEVSHSSLSHSSSAAPEVVASSGKTVCEDTC</sequence>
<dbReference type="InterPro" id="IPR032675">
    <property type="entry name" value="LRR_dom_sf"/>
</dbReference>
<dbReference type="OrthoDB" id="1936883at2759"/>
<dbReference type="GO" id="GO:0006952">
    <property type="term" value="P:defense response"/>
    <property type="evidence" value="ECO:0007669"/>
    <property type="project" value="InterPro"/>
</dbReference>